<protein>
    <submittedName>
        <fullName evidence="2">Os04g0112416 protein</fullName>
    </submittedName>
</protein>
<gene>
    <name evidence="2" type="ordered locus">Os04g0112416</name>
    <name evidence="2" type="ORF">OSNPB_040112416</name>
</gene>
<dbReference type="PaxDb" id="39947-A0A0P0W6J9"/>
<dbReference type="EMBL" id="AP014960">
    <property type="protein sequence ID" value="BAS87586.1"/>
    <property type="molecule type" value="Genomic_DNA"/>
</dbReference>
<evidence type="ECO:0000313" key="3">
    <source>
        <dbReference type="Proteomes" id="UP000059680"/>
    </source>
</evidence>
<reference evidence="3" key="1">
    <citation type="journal article" date="2005" name="Nature">
        <title>The map-based sequence of the rice genome.</title>
        <authorList>
            <consortium name="International rice genome sequencing project (IRGSP)"/>
            <person name="Matsumoto T."/>
            <person name="Wu J."/>
            <person name="Kanamori H."/>
            <person name="Katayose Y."/>
            <person name="Fujisawa M."/>
            <person name="Namiki N."/>
            <person name="Mizuno H."/>
            <person name="Yamamoto K."/>
            <person name="Antonio B.A."/>
            <person name="Baba T."/>
            <person name="Sakata K."/>
            <person name="Nagamura Y."/>
            <person name="Aoki H."/>
            <person name="Arikawa K."/>
            <person name="Arita K."/>
            <person name="Bito T."/>
            <person name="Chiden Y."/>
            <person name="Fujitsuka N."/>
            <person name="Fukunaka R."/>
            <person name="Hamada M."/>
            <person name="Harada C."/>
            <person name="Hayashi A."/>
            <person name="Hijishita S."/>
            <person name="Honda M."/>
            <person name="Hosokawa S."/>
            <person name="Ichikawa Y."/>
            <person name="Idonuma A."/>
            <person name="Iijima M."/>
            <person name="Ikeda M."/>
            <person name="Ikeno M."/>
            <person name="Ito K."/>
            <person name="Ito S."/>
            <person name="Ito T."/>
            <person name="Ito Y."/>
            <person name="Ito Y."/>
            <person name="Iwabuchi A."/>
            <person name="Kamiya K."/>
            <person name="Karasawa W."/>
            <person name="Kurita K."/>
            <person name="Katagiri S."/>
            <person name="Kikuta A."/>
            <person name="Kobayashi H."/>
            <person name="Kobayashi N."/>
            <person name="Machita K."/>
            <person name="Maehara T."/>
            <person name="Masukawa M."/>
            <person name="Mizubayashi T."/>
            <person name="Mukai Y."/>
            <person name="Nagasaki H."/>
            <person name="Nagata Y."/>
            <person name="Naito S."/>
            <person name="Nakashima M."/>
            <person name="Nakama Y."/>
            <person name="Nakamichi Y."/>
            <person name="Nakamura M."/>
            <person name="Meguro A."/>
            <person name="Negishi M."/>
            <person name="Ohta I."/>
            <person name="Ohta T."/>
            <person name="Okamoto M."/>
            <person name="Ono N."/>
            <person name="Saji S."/>
            <person name="Sakaguchi M."/>
            <person name="Sakai K."/>
            <person name="Shibata M."/>
            <person name="Shimokawa T."/>
            <person name="Song J."/>
            <person name="Takazaki Y."/>
            <person name="Terasawa K."/>
            <person name="Tsugane M."/>
            <person name="Tsuji K."/>
            <person name="Ueda S."/>
            <person name="Waki K."/>
            <person name="Yamagata H."/>
            <person name="Yamamoto M."/>
            <person name="Yamamoto S."/>
            <person name="Yamane H."/>
            <person name="Yoshiki S."/>
            <person name="Yoshihara R."/>
            <person name="Yukawa K."/>
            <person name="Zhong H."/>
            <person name="Yano M."/>
            <person name="Yuan Q."/>
            <person name="Ouyang S."/>
            <person name="Liu J."/>
            <person name="Jones K.M."/>
            <person name="Gansberger K."/>
            <person name="Moffat K."/>
            <person name="Hill J."/>
            <person name="Bera J."/>
            <person name="Fadrosh D."/>
            <person name="Jin S."/>
            <person name="Johri S."/>
            <person name="Kim M."/>
            <person name="Overton L."/>
            <person name="Reardon M."/>
            <person name="Tsitrin T."/>
            <person name="Vuong H."/>
            <person name="Weaver B."/>
            <person name="Ciecko A."/>
            <person name="Tallon L."/>
            <person name="Jackson J."/>
            <person name="Pai G."/>
            <person name="Aken S.V."/>
            <person name="Utterback T."/>
            <person name="Reidmuller S."/>
            <person name="Feldblyum T."/>
            <person name="Hsiao J."/>
            <person name="Zismann V."/>
            <person name="Iobst S."/>
            <person name="de Vazeille A.R."/>
            <person name="Buell C.R."/>
            <person name="Ying K."/>
            <person name="Li Y."/>
            <person name="Lu T."/>
            <person name="Huang Y."/>
            <person name="Zhao Q."/>
            <person name="Feng Q."/>
            <person name="Zhang L."/>
            <person name="Zhu J."/>
            <person name="Weng Q."/>
            <person name="Mu J."/>
            <person name="Lu Y."/>
            <person name="Fan D."/>
            <person name="Liu Y."/>
            <person name="Guan J."/>
            <person name="Zhang Y."/>
            <person name="Yu S."/>
            <person name="Liu X."/>
            <person name="Zhang Y."/>
            <person name="Hong G."/>
            <person name="Han B."/>
            <person name="Choisne N."/>
            <person name="Demange N."/>
            <person name="Orjeda G."/>
            <person name="Samain S."/>
            <person name="Cattolico L."/>
            <person name="Pelletier E."/>
            <person name="Couloux A."/>
            <person name="Segurens B."/>
            <person name="Wincker P."/>
            <person name="D'Hont A."/>
            <person name="Scarpelli C."/>
            <person name="Weissenbach J."/>
            <person name="Salanoubat M."/>
            <person name="Quetier F."/>
            <person name="Yu Y."/>
            <person name="Kim H.R."/>
            <person name="Rambo T."/>
            <person name="Currie J."/>
            <person name="Collura K."/>
            <person name="Luo M."/>
            <person name="Yang T."/>
            <person name="Ammiraju J.S.S."/>
            <person name="Engler F."/>
            <person name="Soderlund C."/>
            <person name="Wing R.A."/>
            <person name="Palmer L.E."/>
            <person name="de la Bastide M."/>
            <person name="Spiegel L."/>
            <person name="Nascimento L."/>
            <person name="Zutavern T."/>
            <person name="O'Shaughnessy A."/>
            <person name="Dike S."/>
            <person name="Dedhia N."/>
            <person name="Preston R."/>
            <person name="Balija V."/>
            <person name="McCombie W.R."/>
            <person name="Chow T."/>
            <person name="Chen H."/>
            <person name="Chung M."/>
            <person name="Chen C."/>
            <person name="Shaw J."/>
            <person name="Wu H."/>
            <person name="Hsiao K."/>
            <person name="Chao Y."/>
            <person name="Chu M."/>
            <person name="Cheng C."/>
            <person name="Hour A."/>
            <person name="Lee P."/>
            <person name="Lin S."/>
            <person name="Lin Y."/>
            <person name="Liou J."/>
            <person name="Liu S."/>
            <person name="Hsing Y."/>
            <person name="Raghuvanshi S."/>
            <person name="Mohanty A."/>
            <person name="Bharti A.K."/>
            <person name="Gaur A."/>
            <person name="Gupta V."/>
            <person name="Kumar D."/>
            <person name="Ravi V."/>
            <person name="Vij S."/>
            <person name="Kapur A."/>
            <person name="Khurana P."/>
            <person name="Khurana P."/>
            <person name="Khurana J.P."/>
            <person name="Tyagi A.K."/>
            <person name="Gaikwad K."/>
            <person name="Singh A."/>
            <person name="Dalal V."/>
            <person name="Srivastava S."/>
            <person name="Dixit A."/>
            <person name="Pal A.K."/>
            <person name="Ghazi I.A."/>
            <person name="Yadav M."/>
            <person name="Pandit A."/>
            <person name="Bhargava A."/>
            <person name="Sureshbabu K."/>
            <person name="Batra K."/>
            <person name="Sharma T.R."/>
            <person name="Mohapatra T."/>
            <person name="Singh N.K."/>
            <person name="Messing J."/>
            <person name="Nelson A.B."/>
            <person name="Fuks G."/>
            <person name="Kavchok S."/>
            <person name="Keizer G."/>
            <person name="Linton E."/>
            <person name="Llaca V."/>
            <person name="Song R."/>
            <person name="Tanyolac B."/>
            <person name="Young S."/>
            <person name="Ho-Il K."/>
            <person name="Hahn J.H."/>
            <person name="Sangsakoo G."/>
            <person name="Vanavichit A."/>
            <person name="de Mattos Luiz.A.T."/>
            <person name="Zimmer P.D."/>
            <person name="Malone G."/>
            <person name="Dellagostin O."/>
            <person name="de Oliveira A.C."/>
            <person name="Bevan M."/>
            <person name="Bancroft I."/>
            <person name="Minx P."/>
            <person name="Cordum H."/>
            <person name="Wilson R."/>
            <person name="Cheng Z."/>
            <person name="Jin W."/>
            <person name="Jiang J."/>
            <person name="Leong S.A."/>
            <person name="Iwama H."/>
            <person name="Gojobori T."/>
            <person name="Itoh T."/>
            <person name="Niimura Y."/>
            <person name="Fujii Y."/>
            <person name="Habara T."/>
            <person name="Sakai H."/>
            <person name="Sato Y."/>
            <person name="Wilson G."/>
            <person name="Kumar K."/>
            <person name="McCouch S."/>
            <person name="Juretic N."/>
            <person name="Hoen D."/>
            <person name="Wright S."/>
            <person name="Bruskiewich R."/>
            <person name="Bureau T."/>
            <person name="Miyao A."/>
            <person name="Hirochika H."/>
            <person name="Nishikawa T."/>
            <person name="Kadowaki K."/>
            <person name="Sugiura M."/>
            <person name="Burr B."/>
            <person name="Sasaki T."/>
        </authorList>
    </citation>
    <scope>NUCLEOTIDE SEQUENCE [LARGE SCALE GENOMIC DNA]</scope>
    <source>
        <strain evidence="3">cv. Nipponbare</strain>
    </source>
</reference>
<sequence length="150" mass="16384">MSDDISIDCGDCDCDCCDCGDCDCCCCCCDCDCSIDECCSSLCDAVASFFSRLFCCCCCCGEPRRRDSDKRKRRPPVTTESTSATTSESEVDPSSFSLPRLLMPANEDITTRCPLRHQQYYAGVRREKETAAAAAVEPLVAEADRSPART</sequence>
<evidence type="ECO:0000256" key="1">
    <source>
        <dbReference type="SAM" id="MobiDB-lite"/>
    </source>
</evidence>
<evidence type="ECO:0000313" key="2">
    <source>
        <dbReference type="EMBL" id="BAS87586.1"/>
    </source>
</evidence>
<dbReference type="Proteomes" id="UP000059680">
    <property type="component" value="Chromosome 4"/>
</dbReference>
<keyword evidence="3" id="KW-1185">Reference proteome</keyword>
<reference evidence="2 3" key="2">
    <citation type="journal article" date="2013" name="Plant Cell Physiol.">
        <title>Rice Annotation Project Database (RAP-DB): an integrative and interactive database for rice genomics.</title>
        <authorList>
            <person name="Sakai H."/>
            <person name="Lee S.S."/>
            <person name="Tanaka T."/>
            <person name="Numa H."/>
            <person name="Kim J."/>
            <person name="Kawahara Y."/>
            <person name="Wakimoto H."/>
            <person name="Yang C.C."/>
            <person name="Iwamoto M."/>
            <person name="Abe T."/>
            <person name="Yamada Y."/>
            <person name="Muto A."/>
            <person name="Inokuchi H."/>
            <person name="Ikemura T."/>
            <person name="Matsumoto T."/>
            <person name="Sasaki T."/>
            <person name="Itoh T."/>
        </authorList>
    </citation>
    <scope>NUCLEOTIDE SEQUENCE [LARGE SCALE GENOMIC DNA]</scope>
    <source>
        <strain evidence="3">cv. Nipponbare</strain>
    </source>
</reference>
<dbReference type="AlphaFoldDB" id="A0A0P0W6J9"/>
<name>A0A0P0W6J9_ORYSJ</name>
<accession>A0A0P0W6J9</accession>
<proteinExistence type="predicted"/>
<dbReference type="InParanoid" id="A0A0P0W6J9"/>
<feature type="region of interest" description="Disordered" evidence="1">
    <location>
        <begin position="61"/>
        <end position="99"/>
    </location>
</feature>
<reference evidence="2 3" key="3">
    <citation type="journal article" date="2013" name="Rice">
        <title>Improvement of the Oryza sativa Nipponbare reference genome using next generation sequence and optical map data.</title>
        <authorList>
            <person name="Kawahara Y."/>
            <person name="de la Bastide M."/>
            <person name="Hamilton J.P."/>
            <person name="Kanamori H."/>
            <person name="McCombie W.R."/>
            <person name="Ouyang S."/>
            <person name="Schwartz D.C."/>
            <person name="Tanaka T."/>
            <person name="Wu J."/>
            <person name="Zhou S."/>
            <person name="Childs K.L."/>
            <person name="Davidson R.M."/>
            <person name="Lin H."/>
            <person name="Quesada-Ocampo L."/>
            <person name="Vaillancourt B."/>
            <person name="Sakai H."/>
            <person name="Lee S.S."/>
            <person name="Kim J."/>
            <person name="Numa H."/>
            <person name="Itoh T."/>
            <person name="Buell C.R."/>
            <person name="Matsumoto T."/>
        </authorList>
    </citation>
    <scope>NUCLEOTIDE SEQUENCE [LARGE SCALE GENOMIC DNA]</scope>
    <source>
        <strain evidence="3">cv. Nipponbare</strain>
    </source>
</reference>
<feature type="compositionally biased region" description="Low complexity" evidence="1">
    <location>
        <begin position="76"/>
        <end position="88"/>
    </location>
</feature>
<organism evidence="2 3">
    <name type="scientific">Oryza sativa subsp. japonica</name>
    <name type="common">Rice</name>
    <dbReference type="NCBI Taxonomy" id="39947"/>
    <lineage>
        <taxon>Eukaryota</taxon>
        <taxon>Viridiplantae</taxon>
        <taxon>Streptophyta</taxon>
        <taxon>Embryophyta</taxon>
        <taxon>Tracheophyta</taxon>
        <taxon>Spermatophyta</taxon>
        <taxon>Magnoliopsida</taxon>
        <taxon>Liliopsida</taxon>
        <taxon>Poales</taxon>
        <taxon>Poaceae</taxon>
        <taxon>BOP clade</taxon>
        <taxon>Oryzoideae</taxon>
        <taxon>Oryzeae</taxon>
        <taxon>Oryzinae</taxon>
        <taxon>Oryza</taxon>
        <taxon>Oryza sativa</taxon>
    </lineage>
</organism>